<dbReference type="EMBL" id="CP000383">
    <property type="protein sequence ID" value="ABG60671.1"/>
    <property type="molecule type" value="Genomic_DNA"/>
</dbReference>
<dbReference type="Pfam" id="PF13585">
    <property type="entry name" value="CHU_C"/>
    <property type="match status" value="1"/>
</dbReference>
<reference evidence="2 3" key="1">
    <citation type="journal article" date="2007" name="Appl. Environ. Microbiol.">
        <title>Genome sequence of the cellulolytic gliding bacterium Cytophaga hutchinsonii.</title>
        <authorList>
            <person name="Xie G."/>
            <person name="Bruce D.C."/>
            <person name="Challacombe J.F."/>
            <person name="Chertkov O."/>
            <person name="Detter J.C."/>
            <person name="Gilna P."/>
            <person name="Han C.S."/>
            <person name="Lucas S."/>
            <person name="Misra M."/>
            <person name="Myers G.L."/>
            <person name="Richardson P."/>
            <person name="Tapia R."/>
            <person name="Thayer N."/>
            <person name="Thompson L.S."/>
            <person name="Brettin T.S."/>
            <person name="Henrissat B."/>
            <person name="Wilson D.B."/>
            <person name="McBride M.J."/>
        </authorList>
    </citation>
    <scope>NUCLEOTIDE SEQUENCE [LARGE SCALE GENOMIC DNA]</scope>
    <source>
        <strain evidence="3">ATCC 33406 / DSM 1761 / CIP 103989 / NBRC 15051 / NCIMB 9469 / D465</strain>
    </source>
</reference>
<gene>
    <name evidence="2" type="ordered locus">CHU_3435</name>
</gene>
<dbReference type="RefSeq" id="WP_011586778.1">
    <property type="nucleotide sequence ID" value="NC_008255.1"/>
</dbReference>
<dbReference type="InterPro" id="IPR009091">
    <property type="entry name" value="RCC1/BLIP-II"/>
</dbReference>
<evidence type="ECO:0000313" key="3">
    <source>
        <dbReference type="Proteomes" id="UP000001822"/>
    </source>
</evidence>
<feature type="domain" description="Ig-like" evidence="1">
    <location>
        <begin position="1630"/>
        <end position="1729"/>
    </location>
</feature>
<dbReference type="NCBIfam" id="TIGR04131">
    <property type="entry name" value="Bac_Flav_CTERM"/>
    <property type="match status" value="1"/>
</dbReference>
<keyword evidence="3" id="KW-1185">Reference proteome</keyword>
<dbReference type="InterPro" id="IPR026341">
    <property type="entry name" value="T9SS_type_B"/>
</dbReference>
<evidence type="ECO:0000259" key="1">
    <source>
        <dbReference type="PROSITE" id="PS50835"/>
    </source>
</evidence>
<dbReference type="InterPro" id="IPR044023">
    <property type="entry name" value="Ig_7"/>
</dbReference>
<dbReference type="PROSITE" id="PS50835">
    <property type="entry name" value="IG_LIKE"/>
    <property type="match status" value="1"/>
</dbReference>
<dbReference type="Gene3D" id="2.130.10.30">
    <property type="entry name" value="Regulator of chromosome condensation 1/beta-lactamase-inhibitor protein II"/>
    <property type="match status" value="2"/>
</dbReference>
<dbReference type="GO" id="GO:0005737">
    <property type="term" value="C:cytoplasm"/>
    <property type="evidence" value="ECO:0007669"/>
    <property type="project" value="TreeGrafter"/>
</dbReference>
<organism evidence="2 3">
    <name type="scientific">Cytophaga hutchinsonii (strain ATCC 33406 / DSM 1761 / CIP 103989 / NBRC 15051 / NCIMB 9469 / D465)</name>
    <dbReference type="NCBI Taxonomy" id="269798"/>
    <lineage>
        <taxon>Bacteria</taxon>
        <taxon>Pseudomonadati</taxon>
        <taxon>Bacteroidota</taxon>
        <taxon>Cytophagia</taxon>
        <taxon>Cytophagales</taxon>
        <taxon>Cytophagaceae</taxon>
        <taxon>Cytophaga</taxon>
    </lineage>
</organism>
<dbReference type="PANTHER" id="PTHR45982:SF1">
    <property type="entry name" value="REGULATOR OF CHROMOSOME CONDENSATION"/>
    <property type="match status" value="1"/>
</dbReference>
<dbReference type="SUPFAM" id="SSF50985">
    <property type="entry name" value="RCC1/BLIP-II"/>
    <property type="match status" value="1"/>
</dbReference>
<dbReference type="PROSITE" id="PS50012">
    <property type="entry name" value="RCC1_3"/>
    <property type="match status" value="3"/>
</dbReference>
<keyword evidence="2" id="KW-0326">Glycosidase</keyword>
<dbReference type="InterPro" id="IPR000408">
    <property type="entry name" value="Reg_chr_condens"/>
</dbReference>
<dbReference type="EC" id="3.2.1.-" evidence="2"/>
<dbReference type="InterPro" id="IPR051553">
    <property type="entry name" value="Ran_GTPase-activating"/>
</dbReference>
<dbReference type="Gene3D" id="2.60.40.10">
    <property type="entry name" value="Immunoglobulins"/>
    <property type="match status" value="4"/>
</dbReference>
<dbReference type="InterPro" id="IPR036179">
    <property type="entry name" value="Ig-like_dom_sf"/>
</dbReference>
<sequence>MFKFRKLYYTWIIAVISLLATVQVKAQDLLISGGYAYSTAICANGNVYSWGQNNAGTPSIKGTLGIGSATDPILSPTRVLFPTNDPYFSGVLGLPNITIRAVDAGSTLTLMALDCHTGVWTVGMNNDANGVLGQGPGKGGASTVPARVLKGEYTGTAYHPSLSTYLTNVKSISGGDNMNYVIMNGSGEVMSWGLNANGQLGNGTTTSSTTPVYVRTNATTTLKNAIQIEAGDKTGYALIDPDGDGIGTVYSWGANTNGELGRSNAGGTNNGTENGPNSNYASPVVFKTGLPLDNIVSISAGDVMCFAIDVDGFVWAWGNNGWFGLCGTGPGGVHSDPKRVLAGEWATTPGGAGQTFLKARAIGGGQGFGMAVSIDGIPLAWGGNGGNNGYLGNGSTTPSDVAVIIRTSAAAYDTDVIGISDGDGWGFYTRRDGSLRTWGFNAQGQLGIGNTTSQVYAVTFALPGGCAIPDPKPFAKITPRDQNICPGSWTGTLLNSQFNVSGALAPNYTIRWYKDGSATPITGATTSTYNATAIGTYKVVVKYIGASVPCATYPDAIDEITIAEAVAPYTANAGTYCGTTGTFSVTGYTGNLTNFQWFKDAVGGTAIPITPATTPPNTSNTITTALTNATMVNATTYRLWAEDIYGLDNYAAKTPPCATTSRMAINGGSFAVAFTLAQTNGVIINSIDVTAWDYNNKTVSYQVRILSDNGSNSPDFASNIWTSPTKTMDFTASAVQQSIPLNFNASILTPGTKYWMQIISTDQFTVADYTDCSANPLPLVDDSGKGVLTIGNSYKNSSVNTKFPNIYNFNIKRGIAYPCKRIPVDITKDCPPCTKPSSVTITTPSTGTVTLCQGTAQNLIGSATVTAAAQNTNFTYSWIKVLPTPVTTPVAATVIALPANTPTSTPAFALTGALTDAGTYTLRVEDGNTGNASCYTEASVVVVVNATTVAGSIAAAQTICTGGDPVAFTSVAATGGNGTTYSYVWEKSINGAAYADITPAVTTATFDEGVLTNAGTTAMTVDYRRKVTSGACPQVTTAAIRITVNPAIVAGIVAADQTICSGGDPAAFTVTAAPTGGTGTYTYQWQSASALAGTYTNISSATGATYDVPSGLTATTYYRRVDASGTCTTVNTNVITVTVQPALVAGSIASAQTICTGGDPVAFTSVAATGGNGTTYSYVWEKSINGAAYADITPAVSTATFDEGVLTNTGTTAMTVDYRRKVTSGMCSQVTTAAVRITVTPAIVAGAIATDQAICSGGDPAAFTVPTAASGGTGTFTYQWESSVSPFTTWTAISTSGTGSTYDAPSGLTATTHYRRVVSSGTCTAANTNEVIVTVTPTVAPGVTISTPSTTICAGTSVTFTATPTNAGTPPTYQWYKGAVGSGTAIGSATGSTYTTSSVANNDSYYVVVTSTATCPSPATASSTAIVMTVTTVVTPAVSITAAPAGTICAGTSVTFTASPGNGGTAPTYEWFIKKTTDAAPVSQGAASSAAGSDEFTRSNLGNGDEVSVRMVSNSGCVVAPGIANSNVITMTVTPIPAPSVSLSANKSTLCPSETIIYTAVPTAGGAAPTYVWKNNGTVITGQSGSTLTTTGTAIGTPNSITVEMVSNAPCAPATPAVSTPVAVTVTPVPTLSVSIAADKTTICSGNAVQFTASATGSGSTPAPTYEWFIGAAGSETSQGAGSTTANPYSTTSLTTTAALSPQTYSIYVRATSNATCASTTPAQSAAVTVTVNAGVGAGTITTTLLTICNNTVPGAITEASAASGGTSPTYTWEESIDNGAWGPATGTVSGTGFTPSGAKTGTKVSYRRIVTYTSIPAPCNTAMSNIIDITVNPALVAGVIQDDQIICSGLVPAALTQVSAPTGGTGSYTYQWQSSTTGTAGSFSNIGGATTSGYAPGALTATTYYQRVETSGTCGSVTGNMVTITVSTPEVVTAQINDPGQVCEGSVPMVFTATTTGSGTLTYAWTLDGAPVGTNSSTYSYNPTTASDAGKKVKVVVTTSIGCNAGPGISNEVALNIVVSSMPSVSITGAPAVQCSGLPVRFTVSNTTAGGNNPTYQWFIESQAGVATAVSGATNTSFTSTGLTAGDKVYVELTSNLGCALGTNPHASNKIAPAILATPAPVINETPLPICSPEGFEFTATVGSATPPNTLQWYKDGVAISGATTSIYKAFESGLYSIEESNAACGTISTEVPLTVIQTPVANAGSDITVKEGEQVTLNGSGGVIYSWSPDTGLDDASSANPKLTADKTIMYILTVRDATGQCHDDDEVMVFVERPIKVPNVITVNGDGVNDTWEIENIESFPNAEFLIYNRWGNLVWKSTGYPKEWDATNFRNGEVLPDGTYFYIIDLHSTIYTEAYTGYIQVVK</sequence>
<dbReference type="PANTHER" id="PTHR45982">
    <property type="entry name" value="REGULATOR OF CHROMOSOME CONDENSATION"/>
    <property type="match status" value="1"/>
</dbReference>
<keyword evidence="2" id="KW-0378">Hydrolase</keyword>
<accession>A0A6N4SW11</accession>
<dbReference type="InterPro" id="IPR013783">
    <property type="entry name" value="Ig-like_fold"/>
</dbReference>
<protein>
    <submittedName>
        <fullName evidence="2">CHU large protein uncharacterized</fullName>
        <ecNumber evidence="2">3.2.1.-</ecNumber>
    </submittedName>
</protein>
<name>A0A6N4SW11_CYTH3</name>
<proteinExistence type="predicted"/>
<dbReference type="GO" id="GO:0005085">
    <property type="term" value="F:guanyl-nucleotide exchange factor activity"/>
    <property type="evidence" value="ECO:0007669"/>
    <property type="project" value="TreeGrafter"/>
</dbReference>
<evidence type="ECO:0000313" key="2">
    <source>
        <dbReference type="EMBL" id="ABG60671.1"/>
    </source>
</evidence>
<dbReference type="Gene3D" id="2.60.40.2700">
    <property type="match status" value="1"/>
</dbReference>
<dbReference type="GO" id="GO:0016798">
    <property type="term" value="F:hydrolase activity, acting on glycosyl bonds"/>
    <property type="evidence" value="ECO:0007669"/>
    <property type="project" value="UniProtKB-KW"/>
</dbReference>
<dbReference type="KEGG" id="chu:CHU_3435"/>
<dbReference type="Pfam" id="PF00415">
    <property type="entry name" value="RCC1"/>
    <property type="match status" value="2"/>
</dbReference>
<dbReference type="Proteomes" id="UP000001822">
    <property type="component" value="Chromosome"/>
</dbReference>
<dbReference type="SUPFAM" id="SSF48726">
    <property type="entry name" value="Immunoglobulin"/>
    <property type="match status" value="1"/>
</dbReference>
<dbReference type="InterPro" id="IPR007110">
    <property type="entry name" value="Ig-like_dom"/>
</dbReference>
<dbReference type="Pfam" id="PF19081">
    <property type="entry name" value="Ig_7"/>
    <property type="match status" value="1"/>
</dbReference>